<dbReference type="InterPro" id="IPR019276">
    <property type="entry name" value="DUF2303"/>
</dbReference>
<evidence type="ECO:0000313" key="2">
    <source>
        <dbReference type="Proteomes" id="UP000240739"/>
    </source>
</evidence>
<keyword evidence="2" id="KW-1185">Reference proteome</keyword>
<dbReference type="AlphaFoldDB" id="A0A2T4UE54"/>
<dbReference type="OrthoDB" id="3598762at2"/>
<dbReference type="Proteomes" id="UP000240739">
    <property type="component" value="Unassembled WGS sequence"/>
</dbReference>
<sequence length="287" mass="31366">MPDPKYTTLAGAAGDAQAIIDAARELREVRPEPVDVDHTILVRQANGDVEHIDLDHLLPAPRRSTGIYRAGSVDSFIELVRELGDAPTEEHSATTVWVHPTSGTLNAVFDDNAHSETPGWGEHGAVLTLEQTVAWKAWLKHDGDLLSQEDFAEHVEARIPDIADPPAADLQEVIETLTGKTEVSWTSGFRTTDGTVQLAYTEEATATAGRKANMEIPQKFTLVVQPFVGVSDRVPITARFRYRIRPGGSVAMGYVLDQPEQVVEDAIAGIYERLAGTFSRVYMGSPR</sequence>
<protein>
    <recommendedName>
        <fullName evidence="3">DUF2303 family protein</fullName>
    </recommendedName>
</protein>
<accession>A0A2T4UE54</accession>
<organism evidence="1 2">
    <name type="scientific">Paraconexibacter algicola</name>
    <dbReference type="NCBI Taxonomy" id="2133960"/>
    <lineage>
        <taxon>Bacteria</taxon>
        <taxon>Bacillati</taxon>
        <taxon>Actinomycetota</taxon>
        <taxon>Thermoleophilia</taxon>
        <taxon>Solirubrobacterales</taxon>
        <taxon>Paraconexibacteraceae</taxon>
        <taxon>Paraconexibacter</taxon>
    </lineage>
</organism>
<dbReference type="EMBL" id="PYYB01000003">
    <property type="protein sequence ID" value="PTL55780.1"/>
    <property type="molecule type" value="Genomic_DNA"/>
</dbReference>
<evidence type="ECO:0000313" key="1">
    <source>
        <dbReference type="EMBL" id="PTL55780.1"/>
    </source>
</evidence>
<name>A0A2T4UE54_9ACTN</name>
<proteinExistence type="predicted"/>
<gene>
    <name evidence="1" type="ORF">C7Y72_19315</name>
</gene>
<evidence type="ECO:0008006" key="3">
    <source>
        <dbReference type="Google" id="ProtNLM"/>
    </source>
</evidence>
<dbReference type="RefSeq" id="WP_107570823.1">
    <property type="nucleotide sequence ID" value="NZ_PYYB01000003.1"/>
</dbReference>
<comment type="caution">
    <text evidence="1">The sequence shown here is derived from an EMBL/GenBank/DDBJ whole genome shotgun (WGS) entry which is preliminary data.</text>
</comment>
<reference evidence="1 2" key="1">
    <citation type="submission" date="2018-03" db="EMBL/GenBank/DDBJ databases">
        <title>Aquarubrobacter algicola gen. nov., sp. nov., a novel actinobacterium isolated from shallow eutrophic lake during the end of cyanobacterial harmful algal blooms.</title>
        <authorList>
            <person name="Chun S.J."/>
        </authorList>
    </citation>
    <scope>NUCLEOTIDE SEQUENCE [LARGE SCALE GENOMIC DNA]</scope>
    <source>
        <strain evidence="1 2">Seoho-28</strain>
    </source>
</reference>
<dbReference type="Pfam" id="PF10065">
    <property type="entry name" value="DUF2303"/>
    <property type="match status" value="1"/>
</dbReference>